<keyword evidence="1" id="KW-0472">Membrane</keyword>
<feature type="transmembrane region" description="Helical" evidence="1">
    <location>
        <begin position="207"/>
        <end position="224"/>
    </location>
</feature>
<accession>A0A9W7AKF2</accession>
<reference evidence="3" key="1">
    <citation type="journal article" date="2023" name="Commun. Biol.">
        <title>Genome analysis of Parmales, the sister group of diatoms, reveals the evolutionary specialization of diatoms from phago-mixotrophs to photoautotrophs.</title>
        <authorList>
            <person name="Ban H."/>
            <person name="Sato S."/>
            <person name="Yoshikawa S."/>
            <person name="Yamada K."/>
            <person name="Nakamura Y."/>
            <person name="Ichinomiya M."/>
            <person name="Sato N."/>
            <person name="Blanc-Mathieu R."/>
            <person name="Endo H."/>
            <person name="Kuwata A."/>
            <person name="Ogata H."/>
        </authorList>
    </citation>
    <scope>NUCLEOTIDE SEQUENCE [LARGE SCALE GENOMIC DNA]</scope>
    <source>
        <strain evidence="3">NIES 3700</strain>
    </source>
</reference>
<evidence type="ECO:0000313" key="2">
    <source>
        <dbReference type="EMBL" id="GMH72581.1"/>
    </source>
</evidence>
<feature type="transmembrane region" description="Helical" evidence="1">
    <location>
        <begin position="102"/>
        <end position="125"/>
    </location>
</feature>
<dbReference type="Proteomes" id="UP001165122">
    <property type="component" value="Unassembled WGS sequence"/>
</dbReference>
<name>A0A9W7AKF2_9STRA</name>
<dbReference type="AlphaFoldDB" id="A0A9W7AKF2"/>
<keyword evidence="1" id="KW-0812">Transmembrane</keyword>
<feature type="transmembrane region" description="Helical" evidence="1">
    <location>
        <begin position="284"/>
        <end position="309"/>
    </location>
</feature>
<keyword evidence="1" id="KW-1133">Transmembrane helix</keyword>
<organism evidence="2 3">
    <name type="scientific">Triparma laevis f. longispina</name>
    <dbReference type="NCBI Taxonomy" id="1714387"/>
    <lineage>
        <taxon>Eukaryota</taxon>
        <taxon>Sar</taxon>
        <taxon>Stramenopiles</taxon>
        <taxon>Ochrophyta</taxon>
        <taxon>Bolidophyceae</taxon>
        <taxon>Parmales</taxon>
        <taxon>Triparmaceae</taxon>
        <taxon>Triparma</taxon>
    </lineage>
</organism>
<dbReference type="OrthoDB" id="1877432at2759"/>
<dbReference type="Pfam" id="PF03382">
    <property type="entry name" value="DUF285"/>
    <property type="match status" value="1"/>
</dbReference>
<evidence type="ECO:0000256" key="1">
    <source>
        <dbReference type="SAM" id="Phobius"/>
    </source>
</evidence>
<keyword evidence="3" id="KW-1185">Reference proteome</keyword>
<feature type="transmembrane region" description="Helical" evidence="1">
    <location>
        <begin position="244"/>
        <end position="264"/>
    </location>
</feature>
<dbReference type="InterPro" id="IPR005046">
    <property type="entry name" value="DUF285"/>
</dbReference>
<gene>
    <name evidence="2" type="ORF">TrLO_g15887</name>
</gene>
<protein>
    <submittedName>
        <fullName evidence="2">Uncharacterized protein</fullName>
    </submittedName>
</protein>
<feature type="transmembrane region" description="Helical" evidence="1">
    <location>
        <begin position="146"/>
        <end position="163"/>
    </location>
</feature>
<sequence length="472" mass="53007">MYDMFANAPSFNSDLTAWQISPTANTDNMFRIACSMEEKNLPATPTLQSTGLIACTFCTNCPPEGGECLHGFKREDSVNCNVCPDGATNINNSCVSCPKNPFLSFFLSFLALLVLVLLIPLLYFLRNTRFVQSIEPQTNLTNLIRTKQIGAALSILVVFAALSPNLSDWFTYLANIFSTISMPFEIKPVCQEWYETVVRGDNYFSKAWMAFIFIYAVSVLLRYAQKLKRNNGELWFEIKTLVNFQKLAALLIIQAPIIVLSMTLDPERMAGNVDGFNGDNTETVTSLAHSVLPSLFSFFLLALLLFLTIRLSSKEFKKIRDKLLLETDIITSKETIKDIEMQGPYFAAFCLQYTPQMYNREETQVLKNIFWVFATKAVQFVAVVLSDNDYLLNLACVRTAASSTVLVATNLWYMRLLLKRPYASHRPSSKFGDPMNEAELLTTRTISLAAALLSLRDTLAMSTVTGETFVHG</sequence>
<proteinExistence type="predicted"/>
<evidence type="ECO:0000313" key="3">
    <source>
        <dbReference type="Proteomes" id="UP001165122"/>
    </source>
</evidence>
<comment type="caution">
    <text evidence="2">The sequence shown here is derived from an EMBL/GenBank/DDBJ whole genome shotgun (WGS) entry which is preliminary data.</text>
</comment>
<dbReference type="EMBL" id="BRXW01000656">
    <property type="protein sequence ID" value="GMH72581.1"/>
    <property type="molecule type" value="Genomic_DNA"/>
</dbReference>